<accession>A0ABD3SYV6</accession>
<evidence type="ECO:0000313" key="3">
    <source>
        <dbReference type="EMBL" id="KAL3829797.1"/>
    </source>
</evidence>
<dbReference type="Proteomes" id="UP001634393">
    <property type="component" value="Unassembled WGS sequence"/>
</dbReference>
<organism evidence="3 4">
    <name type="scientific">Penstemon smallii</name>
    <dbReference type="NCBI Taxonomy" id="265156"/>
    <lineage>
        <taxon>Eukaryota</taxon>
        <taxon>Viridiplantae</taxon>
        <taxon>Streptophyta</taxon>
        <taxon>Embryophyta</taxon>
        <taxon>Tracheophyta</taxon>
        <taxon>Spermatophyta</taxon>
        <taxon>Magnoliopsida</taxon>
        <taxon>eudicotyledons</taxon>
        <taxon>Gunneridae</taxon>
        <taxon>Pentapetalae</taxon>
        <taxon>asterids</taxon>
        <taxon>lamiids</taxon>
        <taxon>Lamiales</taxon>
        <taxon>Plantaginaceae</taxon>
        <taxon>Cheloneae</taxon>
        <taxon>Penstemon</taxon>
    </lineage>
</organism>
<dbReference type="AlphaFoldDB" id="A0ABD3SYV6"/>
<protein>
    <recommendedName>
        <fullName evidence="2">SRR1-like domain-containing protein</fullName>
    </recommendedName>
</protein>
<dbReference type="PANTHER" id="PTHR28626">
    <property type="entry name" value="SRR1-LIKE PROTEIN"/>
    <property type="match status" value="1"/>
</dbReference>
<dbReference type="InterPro" id="IPR040044">
    <property type="entry name" value="SRR1L"/>
</dbReference>
<sequence>MAASTEVLSPEKSNLTEDWTVVLPRRGKKSRYYRKFVIPERAKEDQQLWTPTDVEIGPERESKLMQKMQICINRLQNTEFCRMFLGQMQSPDILRRFVKVLGSEDKMQMVIYGIGSIESFEPPRLQLSLAILMRRKFDWIGEIQVFDPVISLTESKVLTSLGCSVLSVNEQGRRQAMKPTMFFMPHCEAELYENLLEANWAVDQLTRLVLFGNSFDLQEQYMSVCRNSVVANSRKHILAARSFMQEFEINTVSDDFFRAFHGSSWHFFGPISEGDLHMANYSTC</sequence>
<comment type="similarity">
    <text evidence="1">Belongs to the SRR1 family.</text>
</comment>
<gene>
    <name evidence="3" type="ORF">ACJIZ3_018599</name>
</gene>
<reference evidence="3 4" key="1">
    <citation type="submission" date="2024-12" db="EMBL/GenBank/DDBJ databases">
        <title>The unique morphological basis and parallel evolutionary history of personate flowers in Penstemon.</title>
        <authorList>
            <person name="Depatie T.H."/>
            <person name="Wessinger C.A."/>
        </authorList>
    </citation>
    <scope>NUCLEOTIDE SEQUENCE [LARGE SCALE GENOMIC DNA]</scope>
    <source>
        <strain evidence="3">WTNN_2</strain>
        <tissue evidence="3">Leaf</tissue>
    </source>
</reference>
<evidence type="ECO:0000259" key="2">
    <source>
        <dbReference type="Pfam" id="PF07985"/>
    </source>
</evidence>
<dbReference type="PANTHER" id="PTHR28626:SF3">
    <property type="entry name" value="SRR1-LIKE PROTEIN"/>
    <property type="match status" value="1"/>
</dbReference>
<dbReference type="InterPro" id="IPR012942">
    <property type="entry name" value="SRR1-like"/>
</dbReference>
<keyword evidence="4" id="KW-1185">Reference proteome</keyword>
<evidence type="ECO:0000313" key="4">
    <source>
        <dbReference type="Proteomes" id="UP001634393"/>
    </source>
</evidence>
<dbReference type="Pfam" id="PF07985">
    <property type="entry name" value="SRR1"/>
    <property type="match status" value="1"/>
</dbReference>
<comment type="caution">
    <text evidence="3">The sequence shown here is derived from an EMBL/GenBank/DDBJ whole genome shotgun (WGS) entry which is preliminary data.</text>
</comment>
<feature type="domain" description="SRR1-like" evidence="2">
    <location>
        <begin position="102"/>
        <end position="267"/>
    </location>
</feature>
<evidence type="ECO:0000256" key="1">
    <source>
        <dbReference type="ARBA" id="ARBA00009856"/>
    </source>
</evidence>
<name>A0ABD3SYV6_9LAMI</name>
<proteinExistence type="inferred from homology"/>
<dbReference type="EMBL" id="JBJXBP010000005">
    <property type="protein sequence ID" value="KAL3829797.1"/>
    <property type="molecule type" value="Genomic_DNA"/>
</dbReference>